<dbReference type="EMBL" id="VUYU01000004">
    <property type="protein sequence ID" value="NHZ33463.1"/>
    <property type="molecule type" value="Genomic_DNA"/>
</dbReference>
<dbReference type="InterPro" id="IPR052748">
    <property type="entry name" value="ISR_Activator"/>
</dbReference>
<feature type="region of interest" description="Disordered" evidence="1">
    <location>
        <begin position="141"/>
        <end position="166"/>
    </location>
</feature>
<evidence type="ECO:0000313" key="2">
    <source>
        <dbReference type="EMBL" id="NHZ33463.1"/>
    </source>
</evidence>
<dbReference type="SMART" id="SM00671">
    <property type="entry name" value="SEL1"/>
    <property type="match status" value="3"/>
</dbReference>
<feature type="region of interest" description="Disordered" evidence="1">
    <location>
        <begin position="1"/>
        <end position="52"/>
    </location>
</feature>
<keyword evidence="3" id="KW-1185">Reference proteome</keyword>
<dbReference type="Pfam" id="PF08238">
    <property type="entry name" value="Sel1"/>
    <property type="match status" value="3"/>
</dbReference>
<dbReference type="PANTHER" id="PTHR45011:SF1">
    <property type="entry name" value="DAP3-BINDING CELL DEATH ENHANCER 1"/>
    <property type="match status" value="1"/>
</dbReference>
<gene>
    <name evidence="2" type="ORF">F0185_07640</name>
</gene>
<organism evidence="2 3">
    <name type="scientific">Massilia rubra</name>
    <dbReference type="NCBI Taxonomy" id="2607910"/>
    <lineage>
        <taxon>Bacteria</taxon>
        <taxon>Pseudomonadati</taxon>
        <taxon>Pseudomonadota</taxon>
        <taxon>Betaproteobacteria</taxon>
        <taxon>Burkholderiales</taxon>
        <taxon>Oxalobacteraceae</taxon>
        <taxon>Telluria group</taxon>
        <taxon>Massilia</taxon>
    </lineage>
</organism>
<name>A0ABX0LF55_9BURK</name>
<evidence type="ECO:0000256" key="1">
    <source>
        <dbReference type="SAM" id="MobiDB-lite"/>
    </source>
</evidence>
<protein>
    <submittedName>
        <fullName evidence="2">Sel1 repeat family protein</fullName>
    </submittedName>
</protein>
<feature type="compositionally biased region" description="Basic residues" evidence="1">
    <location>
        <begin position="28"/>
        <end position="43"/>
    </location>
</feature>
<reference evidence="2 3" key="1">
    <citation type="submission" date="2019-09" db="EMBL/GenBank/DDBJ databases">
        <title>Taxonomy of Antarctic Massilia spp.: description of Massilia rubra sp. nov., Massilia aquatica sp. nov., Massilia mucilaginosa sp. nov., Massilia frigida sp. nov. isolated from streams, lakes and regoliths.</title>
        <authorList>
            <person name="Holochova P."/>
            <person name="Sedlacek I."/>
            <person name="Kralova S."/>
            <person name="Maslanova I."/>
            <person name="Busse H.-J."/>
            <person name="Stankova E."/>
            <person name="Vrbovska V."/>
            <person name="Kovarovic V."/>
            <person name="Bartak M."/>
            <person name="Svec P."/>
            <person name="Pantucek R."/>
        </authorList>
    </citation>
    <scope>NUCLEOTIDE SEQUENCE [LARGE SCALE GENOMIC DNA]</scope>
    <source>
        <strain evidence="2 3">CCM 8692</strain>
    </source>
</reference>
<sequence>MSLTTVTGARYEQHHQHPTPHAAASGRLPRRGRPARRKQRRRSASGGNRQAGRLRFFVGRVENPAQAVQGHAVGCIRGRGQREQPAGRPGQRRGTTHPVTQLQRHGTAHSRCQARALGRLLVQPQERRAQSGKLGWVQRRRGHLGRGRCGRRPGGHRARRLGPHRPRVVPLAPGGVARRRPQLGGKLDHGLATRQLIRPAERYDLCVPSRIPRTCSRARPADGAIRRPVKLRHQNFSDRAHEHHHTLSTTPPRAQAYYGAMLIDDNGPGSVEQGVALLRMAAAQDDPSGQSYLARCYETGRGVARDDGQARALFEKAALRGDKPAQRSMANIYERGIGVAADPVRAEEWRKAAGIPVPRPR</sequence>
<dbReference type="InterPro" id="IPR011990">
    <property type="entry name" value="TPR-like_helical_dom_sf"/>
</dbReference>
<comment type="caution">
    <text evidence="2">The sequence shown here is derived from an EMBL/GenBank/DDBJ whole genome shotgun (WGS) entry which is preliminary data.</text>
</comment>
<dbReference type="Gene3D" id="1.25.40.10">
    <property type="entry name" value="Tetratricopeptide repeat domain"/>
    <property type="match status" value="1"/>
</dbReference>
<dbReference type="InterPro" id="IPR006597">
    <property type="entry name" value="Sel1-like"/>
</dbReference>
<dbReference type="PANTHER" id="PTHR45011">
    <property type="entry name" value="DAP3-BINDING CELL DEATH ENHANCER 1"/>
    <property type="match status" value="1"/>
</dbReference>
<evidence type="ECO:0000313" key="3">
    <source>
        <dbReference type="Proteomes" id="UP000785613"/>
    </source>
</evidence>
<dbReference type="Proteomes" id="UP000785613">
    <property type="component" value="Unassembled WGS sequence"/>
</dbReference>
<proteinExistence type="predicted"/>
<dbReference type="SUPFAM" id="SSF81901">
    <property type="entry name" value="HCP-like"/>
    <property type="match status" value="1"/>
</dbReference>
<feature type="region of interest" description="Disordered" evidence="1">
    <location>
        <begin position="73"/>
        <end position="108"/>
    </location>
</feature>
<accession>A0ABX0LF55</accession>